<feature type="transmembrane region" description="Helical" evidence="1">
    <location>
        <begin position="6"/>
        <end position="28"/>
    </location>
</feature>
<keyword evidence="1" id="KW-0472">Membrane</keyword>
<evidence type="ECO:0000313" key="2">
    <source>
        <dbReference type="EMBL" id="GGH85076.1"/>
    </source>
</evidence>
<protein>
    <submittedName>
        <fullName evidence="2">Uncharacterized protein</fullName>
    </submittedName>
</protein>
<name>A0ABQ2A525_9BACT</name>
<accession>A0ABQ2A525</accession>
<keyword evidence="1" id="KW-1133">Transmembrane helix</keyword>
<feature type="transmembrane region" description="Helical" evidence="1">
    <location>
        <begin position="74"/>
        <end position="99"/>
    </location>
</feature>
<evidence type="ECO:0000256" key="1">
    <source>
        <dbReference type="SAM" id="Phobius"/>
    </source>
</evidence>
<reference evidence="3" key="1">
    <citation type="journal article" date="2019" name="Int. J. Syst. Evol. Microbiol.">
        <title>The Global Catalogue of Microorganisms (GCM) 10K type strain sequencing project: providing services to taxonomists for standard genome sequencing and annotation.</title>
        <authorList>
            <consortium name="The Broad Institute Genomics Platform"/>
            <consortium name="The Broad Institute Genome Sequencing Center for Infectious Disease"/>
            <person name="Wu L."/>
            <person name="Ma J."/>
        </authorList>
    </citation>
    <scope>NUCLEOTIDE SEQUENCE [LARGE SCALE GENOMIC DNA]</scope>
    <source>
        <strain evidence="3">CGMCC 1.14966</strain>
    </source>
</reference>
<keyword evidence="3" id="KW-1185">Reference proteome</keyword>
<comment type="caution">
    <text evidence="2">The sequence shown here is derived from an EMBL/GenBank/DDBJ whole genome shotgun (WGS) entry which is preliminary data.</text>
</comment>
<dbReference type="Proteomes" id="UP000637774">
    <property type="component" value="Unassembled WGS sequence"/>
</dbReference>
<keyword evidence="1" id="KW-0812">Transmembrane</keyword>
<organism evidence="2 3">
    <name type="scientific">Hymenobacter frigidus</name>
    <dbReference type="NCBI Taxonomy" id="1524095"/>
    <lineage>
        <taxon>Bacteria</taxon>
        <taxon>Pseudomonadati</taxon>
        <taxon>Bacteroidota</taxon>
        <taxon>Cytophagia</taxon>
        <taxon>Cytophagales</taxon>
        <taxon>Hymenobacteraceae</taxon>
        <taxon>Hymenobacter</taxon>
    </lineage>
</organism>
<evidence type="ECO:0000313" key="3">
    <source>
        <dbReference type="Proteomes" id="UP000637774"/>
    </source>
</evidence>
<gene>
    <name evidence="2" type="ORF">GCM10011495_18470</name>
</gene>
<sequence length="118" mass="13289">MYQPKIIRVFALIAIVLCLLGLVGSGIMMMRASGIFFLGVLSWAILLWASIIGFQLSKYPLQEDEYRKVGLRIYLIIASFAVFIFASVLVGLIVAVALLSTLWAMKKNYDEWDNKTTH</sequence>
<proteinExistence type="predicted"/>
<feature type="transmembrane region" description="Helical" evidence="1">
    <location>
        <begin position="35"/>
        <end position="54"/>
    </location>
</feature>
<dbReference type="EMBL" id="BMGY01000014">
    <property type="protein sequence ID" value="GGH85076.1"/>
    <property type="molecule type" value="Genomic_DNA"/>
</dbReference>
<dbReference type="RefSeq" id="WP_188561780.1">
    <property type="nucleotide sequence ID" value="NZ_BMGY01000014.1"/>
</dbReference>